<dbReference type="AlphaFoldDB" id="A0A9P5G691"/>
<dbReference type="SUPFAM" id="SSF47157">
    <property type="entry name" value="Mitochondrial import receptor subunit Tom20"/>
    <property type="match status" value="1"/>
</dbReference>
<evidence type="ECO:0000256" key="7">
    <source>
        <dbReference type="ARBA" id="ARBA00022989"/>
    </source>
</evidence>
<dbReference type="Proteomes" id="UP000750522">
    <property type="component" value="Unassembled WGS sequence"/>
</dbReference>
<comment type="subcellular location">
    <subcellularLocation>
        <location evidence="1">Mitochondrion outer membrane</location>
        <topology evidence="1">Single-pass membrane protein</topology>
    </subcellularLocation>
</comment>
<dbReference type="GO" id="GO:0006886">
    <property type="term" value="P:intracellular protein transport"/>
    <property type="evidence" value="ECO:0007669"/>
    <property type="project" value="InterPro"/>
</dbReference>
<evidence type="ECO:0000256" key="10">
    <source>
        <dbReference type="SAM" id="Phobius"/>
    </source>
</evidence>
<dbReference type="PRINTS" id="PR00351">
    <property type="entry name" value="OM20RECEPTOR"/>
</dbReference>
<dbReference type="GO" id="GO:0008320">
    <property type="term" value="F:protein transmembrane transporter activity"/>
    <property type="evidence" value="ECO:0007669"/>
    <property type="project" value="TreeGrafter"/>
</dbReference>
<reference evidence="11" key="2">
    <citation type="submission" date="2020-01" db="EMBL/GenBank/DDBJ databases">
        <authorList>
            <person name="Perkins V."/>
            <person name="Lessard M.-H."/>
            <person name="Dugat-Bony E."/>
            <person name="Frenette M."/>
            <person name="Labrie S."/>
        </authorList>
    </citation>
    <scope>NUCLEOTIDE SEQUENCE</scope>
    <source>
        <strain evidence="11">LMA-70</strain>
    </source>
</reference>
<dbReference type="PIRSF" id="PIRSF037707">
    <property type="entry name" value="MAS20_rcpt"/>
    <property type="match status" value="1"/>
</dbReference>
<evidence type="ECO:0000313" key="12">
    <source>
        <dbReference type="Proteomes" id="UP000750522"/>
    </source>
</evidence>
<keyword evidence="5" id="KW-1000">Mitochondrion outer membrane</keyword>
<dbReference type="GO" id="GO:0005742">
    <property type="term" value="C:mitochondrial outer membrane translocase complex"/>
    <property type="evidence" value="ECO:0007669"/>
    <property type="project" value="InterPro"/>
</dbReference>
<evidence type="ECO:0000256" key="4">
    <source>
        <dbReference type="ARBA" id="ARBA00022692"/>
    </source>
</evidence>
<proteinExistence type="inferred from homology"/>
<dbReference type="GO" id="GO:0030943">
    <property type="term" value="F:mitochondrion targeting sequence binding"/>
    <property type="evidence" value="ECO:0007669"/>
    <property type="project" value="TreeGrafter"/>
</dbReference>
<evidence type="ECO:0000256" key="3">
    <source>
        <dbReference type="ARBA" id="ARBA00022448"/>
    </source>
</evidence>
<dbReference type="GO" id="GO:0030150">
    <property type="term" value="P:protein import into mitochondrial matrix"/>
    <property type="evidence" value="ECO:0007669"/>
    <property type="project" value="TreeGrafter"/>
</dbReference>
<evidence type="ECO:0000313" key="11">
    <source>
        <dbReference type="EMBL" id="KAF5101351.1"/>
    </source>
</evidence>
<comment type="similarity">
    <text evidence="2">Belongs to the Tom20 family.</text>
</comment>
<dbReference type="Gene3D" id="1.20.960.10">
    <property type="entry name" value="Mitochondrial outer membrane translocase complex, subunit Tom20 domain"/>
    <property type="match status" value="1"/>
</dbReference>
<dbReference type="Pfam" id="PF02064">
    <property type="entry name" value="MAS20"/>
    <property type="match status" value="1"/>
</dbReference>
<evidence type="ECO:0008006" key="13">
    <source>
        <dbReference type="Google" id="ProtNLM"/>
    </source>
</evidence>
<keyword evidence="7 10" id="KW-1133">Transmembrane helix</keyword>
<dbReference type="InterPro" id="IPR023392">
    <property type="entry name" value="Tom20_dom_sf"/>
</dbReference>
<keyword evidence="8" id="KW-0496">Mitochondrion</keyword>
<comment type="caution">
    <text evidence="11">The sequence shown here is derived from an EMBL/GenBank/DDBJ whole genome shotgun (WGS) entry which is preliminary data.</text>
</comment>
<gene>
    <name evidence="11" type="ORF">DV451_002226</name>
</gene>
<reference evidence="11" key="1">
    <citation type="journal article" date="2020" name="Front. Microbiol.">
        <title>Phenotypic and Genetic Characterization of the Cheese Ripening Yeast Geotrichum candidum.</title>
        <authorList>
            <person name="Perkins V."/>
            <person name="Vignola S."/>
            <person name="Lessard M.H."/>
            <person name="Plante P.L."/>
            <person name="Corbeil J."/>
            <person name="Dugat-Bony E."/>
            <person name="Frenette M."/>
            <person name="Labrie S."/>
        </authorList>
    </citation>
    <scope>NUCLEOTIDE SEQUENCE</scope>
    <source>
        <strain evidence="11">LMA-70</strain>
    </source>
</reference>
<keyword evidence="6" id="KW-0653">Protein transport</keyword>
<evidence type="ECO:0000256" key="6">
    <source>
        <dbReference type="ARBA" id="ARBA00022927"/>
    </source>
</evidence>
<keyword evidence="9 10" id="KW-0472">Membrane</keyword>
<protein>
    <recommendedName>
        <fullName evidence="13">Mitochondrial import receptor subunit TOM20</fullName>
    </recommendedName>
</protein>
<dbReference type="PANTHER" id="PTHR12430">
    <property type="entry name" value="MITOCHONDRIAL IMPORT RECEPTOR SUBUNIT TOM20"/>
    <property type="match status" value="1"/>
</dbReference>
<evidence type="ECO:0000256" key="2">
    <source>
        <dbReference type="ARBA" id="ARBA00005792"/>
    </source>
</evidence>
<feature type="transmembrane region" description="Helical" evidence="10">
    <location>
        <begin position="6"/>
        <end position="25"/>
    </location>
</feature>
<keyword evidence="3" id="KW-0813">Transport</keyword>
<organism evidence="11 12">
    <name type="scientific">Geotrichum candidum</name>
    <name type="common">Oospora lactis</name>
    <name type="synonym">Dipodascus geotrichum</name>
    <dbReference type="NCBI Taxonomy" id="1173061"/>
    <lineage>
        <taxon>Eukaryota</taxon>
        <taxon>Fungi</taxon>
        <taxon>Dikarya</taxon>
        <taxon>Ascomycota</taxon>
        <taxon>Saccharomycotina</taxon>
        <taxon>Dipodascomycetes</taxon>
        <taxon>Dipodascales</taxon>
        <taxon>Dipodascaceae</taxon>
        <taxon>Geotrichum</taxon>
    </lineage>
</organism>
<dbReference type="InterPro" id="IPR002056">
    <property type="entry name" value="MAS20"/>
</dbReference>
<accession>A0A9P5G691</accession>
<dbReference type="PANTHER" id="PTHR12430:SF0">
    <property type="entry name" value="TRANSLOCASE OF OUTER MITOCHONDRIAL MEMBRANE 20"/>
    <property type="match status" value="1"/>
</dbReference>
<evidence type="ECO:0000256" key="5">
    <source>
        <dbReference type="ARBA" id="ARBA00022787"/>
    </source>
</evidence>
<sequence length="192" mass="20844">MPSSSTIITSAVAVSAISYLVYFDYKRRNDPEFRRSLRKTERNFNKQRESAATAELAERKTKIQLALKNSLINDPLPVSAAEREQFFVAEISRADELINISTATGSEDGYIQAALAFYRALSVYPNPIDLLSIYDKSIKQPVLDIFRTMVLLEPPEAIKSSFESSALAGGLGGGAAAAAAAAAVEANDFSVE</sequence>
<keyword evidence="4 10" id="KW-0812">Transmembrane</keyword>
<name>A0A9P5G691_GEOCN</name>
<evidence type="ECO:0000256" key="1">
    <source>
        <dbReference type="ARBA" id="ARBA00004572"/>
    </source>
</evidence>
<evidence type="ECO:0000256" key="8">
    <source>
        <dbReference type="ARBA" id="ARBA00023128"/>
    </source>
</evidence>
<evidence type="ECO:0000256" key="9">
    <source>
        <dbReference type="ARBA" id="ARBA00023136"/>
    </source>
</evidence>
<dbReference type="GO" id="GO:0006605">
    <property type="term" value="P:protein targeting"/>
    <property type="evidence" value="ECO:0007669"/>
    <property type="project" value="InterPro"/>
</dbReference>
<dbReference type="GO" id="GO:0016031">
    <property type="term" value="P:tRNA import into mitochondrion"/>
    <property type="evidence" value="ECO:0007669"/>
    <property type="project" value="TreeGrafter"/>
</dbReference>
<dbReference type="EMBL" id="QQZK01000038">
    <property type="protein sequence ID" value="KAF5101351.1"/>
    <property type="molecule type" value="Genomic_DNA"/>
</dbReference>